<sequence length="139" mass="15583">MADNTPSDVDFRRLFEALPNQYIVVDPNRTVVAATDTFLAATLKERDRIVGRDILDVFPNNPEDPTANGTTVLRESIERVLATKEIDILRPQRYDMEISDGSFEVRYWQPLNAPVFDADGEIVFVLHGAEDVTAQMTGA</sequence>
<dbReference type="InterPro" id="IPR013656">
    <property type="entry name" value="PAS_4"/>
</dbReference>
<evidence type="ECO:0000259" key="1">
    <source>
        <dbReference type="Pfam" id="PF08448"/>
    </source>
</evidence>
<feature type="domain" description="PAS fold-4" evidence="1">
    <location>
        <begin position="15"/>
        <end position="135"/>
    </location>
</feature>
<evidence type="ECO:0000313" key="2">
    <source>
        <dbReference type="EMBL" id="MDN4596701.1"/>
    </source>
</evidence>
<comment type="caution">
    <text evidence="2">The sequence shown here is derived from an EMBL/GenBank/DDBJ whole genome shotgun (WGS) entry which is preliminary data.</text>
</comment>
<dbReference type="RefSeq" id="WP_301217035.1">
    <property type="nucleotide sequence ID" value="NZ_JAROCB010000002.1"/>
</dbReference>
<dbReference type="InterPro" id="IPR035965">
    <property type="entry name" value="PAS-like_dom_sf"/>
</dbReference>
<evidence type="ECO:0000313" key="3">
    <source>
        <dbReference type="Proteomes" id="UP001174210"/>
    </source>
</evidence>
<dbReference type="Gene3D" id="3.30.450.20">
    <property type="entry name" value="PAS domain"/>
    <property type="match status" value="1"/>
</dbReference>
<name>A0ABT8IWC9_9MICO</name>
<dbReference type="SUPFAM" id="SSF55785">
    <property type="entry name" value="PYP-like sensor domain (PAS domain)"/>
    <property type="match status" value="1"/>
</dbReference>
<accession>A0ABT8IWC9</accession>
<keyword evidence="3" id="KW-1185">Reference proteome</keyword>
<dbReference type="Pfam" id="PF08448">
    <property type="entry name" value="PAS_4"/>
    <property type="match status" value="1"/>
</dbReference>
<gene>
    <name evidence="2" type="ORF">P5G59_06090</name>
</gene>
<protein>
    <submittedName>
        <fullName evidence="2">PAS domain-containing protein</fullName>
    </submittedName>
</protein>
<dbReference type="Proteomes" id="UP001174210">
    <property type="component" value="Unassembled WGS sequence"/>
</dbReference>
<dbReference type="EMBL" id="JAROCB010000002">
    <property type="protein sequence ID" value="MDN4596701.1"/>
    <property type="molecule type" value="Genomic_DNA"/>
</dbReference>
<organism evidence="2 3">
    <name type="scientific">Leifsonia virtsii</name>
    <dbReference type="NCBI Taxonomy" id="3035915"/>
    <lineage>
        <taxon>Bacteria</taxon>
        <taxon>Bacillati</taxon>
        <taxon>Actinomycetota</taxon>
        <taxon>Actinomycetes</taxon>
        <taxon>Micrococcales</taxon>
        <taxon>Microbacteriaceae</taxon>
        <taxon>Leifsonia</taxon>
    </lineage>
</organism>
<proteinExistence type="predicted"/>
<reference evidence="2" key="1">
    <citation type="submission" date="2023-03" db="EMBL/GenBank/DDBJ databases">
        <title>MT1 and MT2 Draft Genomes of Novel Species.</title>
        <authorList>
            <person name="Venkateswaran K."/>
        </authorList>
    </citation>
    <scope>NUCLEOTIDE SEQUENCE</scope>
    <source>
        <strain evidence="2">F6_8S_P_1A</strain>
    </source>
</reference>